<reference evidence="1" key="1">
    <citation type="submission" date="2021-04" db="EMBL/GenBank/DDBJ databases">
        <authorList>
            <person name="Ulbrich M."/>
            <person name="Aldana K.S."/>
            <person name="Brown J.W."/>
            <person name="Campbell D.M."/>
            <person name="Chai A.E."/>
            <person name="Dalson K.A."/>
            <person name="Dembinski E."/>
            <person name="Gomez D.E."/>
            <person name="Gupta K."/>
            <person name="Guyot M."/>
            <person name="Hocutt K.M."/>
            <person name="Holsinger J.M."/>
            <person name="Ibarra L.A."/>
            <person name="Jeon T.-Y."/>
            <person name="Mackenzie M."/>
            <person name="Marquez I.-P.P."/>
            <person name="Mathenge R.W."/>
            <person name="Mo B.F."/>
            <person name="Nelson S."/>
            <person name="Zepeda J."/>
            <person name="Zhang L.J."/>
            <person name="Ngo R."/>
            <person name="Tse V.Y."/>
            <person name="Garlena R.A."/>
            <person name="Russell D.A."/>
            <person name="Pope W.H."/>
            <person name="Jacobs-Sera D."/>
            <person name="Hatfull G.F."/>
            <person name="Reddi K."/>
            <person name="Moberg-Parker J."/>
            <person name="Freise A.C."/>
        </authorList>
    </citation>
    <scope>NUCLEOTIDE SEQUENCE</scope>
</reference>
<protein>
    <submittedName>
        <fullName evidence="1">Portal protein</fullName>
    </submittedName>
</protein>
<proteinExistence type="predicted"/>
<accession>A0A8F3E5I0</accession>
<organism evidence="1 2">
    <name type="scientific">Microbacterium phage Honk</name>
    <dbReference type="NCBI Taxonomy" id="2836095"/>
    <lineage>
        <taxon>Viruses</taxon>
        <taxon>Duplodnaviria</taxon>
        <taxon>Heunggongvirae</taxon>
        <taxon>Uroviricota</taxon>
        <taxon>Caudoviricetes</taxon>
        <taxon>Casidaviridae</taxon>
        <taxon>Honkvirus</taxon>
        <taxon>Honkvirus honk</taxon>
    </lineage>
</organism>
<keyword evidence="2" id="KW-1185">Reference proteome</keyword>
<sequence length="460" mass="51270">MAVTTKLAAELDEKLRHDLGRDERLGLPRRYLRGDHDLPYMPRKVKPEYKALAEKSRPNWLPLVVDEFAKGLTVDGYRRPRADDNVAAWRYWQDNGLDARQDIAHRGALEYGTSYVLVLPGADKSRPVIKPLSPLRSAAWYADPDDDFPELGYELLGTFKEGEQKRQRVAVYTATERVIFSRPVEGGDMRHEATEEHGLGVVPFVRFRDRLDGESLGLVRPFKTHQDRINDIAFAIAMAIQYASFRQRWATGLAIPEDDEGNPVEPFDAAVDRLWISEDGEARFGDFAQTDISGHQVEYKSAVATLAAAAQIDADLFAGNMTNVTGEALLARRHKTNRKTDSFKLLFGEAWELVFKLAARAAGEPEPEAEAEVRWRDTSGEDMLAKVDALGKLAQMLNVPAEALWEEVPGVTDSKLKRWRELADAAGQDALTLLTAELQRQAAANEATAPPVPEAPAEVV</sequence>
<name>A0A8F3E5I0_9CAUD</name>
<gene>
    <name evidence="1" type="primary">3</name>
    <name evidence="1" type="ORF">SEA_HONK_3</name>
</gene>
<dbReference type="Proteomes" id="UP000693682">
    <property type="component" value="Segment"/>
</dbReference>
<dbReference type="Pfam" id="PF05133">
    <property type="entry name" value="SPP1_portal"/>
    <property type="match status" value="1"/>
</dbReference>
<evidence type="ECO:0000313" key="1">
    <source>
        <dbReference type="EMBL" id="QWY81826.1"/>
    </source>
</evidence>
<dbReference type="EMBL" id="MW862981">
    <property type="protein sequence ID" value="QWY81826.1"/>
    <property type="molecule type" value="Genomic_DNA"/>
</dbReference>
<evidence type="ECO:0000313" key="2">
    <source>
        <dbReference type="Proteomes" id="UP000693682"/>
    </source>
</evidence>
<dbReference type="InterPro" id="IPR021145">
    <property type="entry name" value="Portal_protein_SPP1_Gp6-like"/>
</dbReference>